<evidence type="ECO:0000313" key="2">
    <source>
        <dbReference type="Proteomes" id="UP001139369"/>
    </source>
</evidence>
<proteinExistence type="predicted"/>
<reference evidence="1" key="1">
    <citation type="submission" date="2022-02" db="EMBL/GenBank/DDBJ databases">
        <title>Polaribacter sp. MSW13, isolated from seawater.</title>
        <authorList>
            <person name="Kristyanto S."/>
            <person name="Jung J."/>
            <person name="Jeon C.O."/>
        </authorList>
    </citation>
    <scope>NUCLEOTIDE SEQUENCE</scope>
    <source>
        <strain evidence="1">MSW13</strain>
    </source>
</reference>
<dbReference type="EMBL" id="JAKQYM010000007">
    <property type="protein sequence ID" value="MCI2229557.1"/>
    <property type="molecule type" value="Genomic_DNA"/>
</dbReference>
<name>A0A9X2AK02_9FLAO</name>
<dbReference type="Proteomes" id="UP001139369">
    <property type="component" value="Unassembled WGS sequence"/>
</dbReference>
<comment type="caution">
    <text evidence="1">The sequence shown here is derived from an EMBL/GenBank/DDBJ whole genome shotgun (WGS) entry which is preliminary data.</text>
</comment>
<dbReference type="Pfam" id="PF11363">
    <property type="entry name" value="DUF3164"/>
    <property type="match status" value="1"/>
</dbReference>
<dbReference type="AlphaFoldDB" id="A0A9X2AK02"/>
<sequence length="208" mass="24113">MNYNYQKSSDKVWTDESGTEIPYNRTTKVERLHERSSNKIIKAALDVNKRLHSLNHLLTNLSQEAYDAYMNSKGVSKKAKGNYTWYNFDRSVKIEVNVSEPIVFDSLTITAAKEKLDEFLDANIESKNTFIKQMIIDAFETQRSGSLDTKQVLKLTSYEDKVKSPKFSEAIKLIREAIRRPKSKTYRRVWIKDEAGKYQNVELNLSSL</sequence>
<evidence type="ECO:0000313" key="1">
    <source>
        <dbReference type="EMBL" id="MCI2229557.1"/>
    </source>
</evidence>
<dbReference type="RefSeq" id="WP_242178683.1">
    <property type="nucleotide sequence ID" value="NZ_JAKQYM010000007.1"/>
</dbReference>
<protein>
    <submittedName>
        <fullName evidence="1">DUF3164 family protein</fullName>
    </submittedName>
</protein>
<accession>A0A9X2AK02</accession>
<gene>
    <name evidence="1" type="ORF">MC378_10295</name>
</gene>
<keyword evidence="2" id="KW-1185">Reference proteome</keyword>
<organism evidence="1 2">
    <name type="scientific">Polaribacter marinus</name>
    <dbReference type="NCBI Taxonomy" id="2916838"/>
    <lineage>
        <taxon>Bacteria</taxon>
        <taxon>Pseudomonadati</taxon>
        <taxon>Bacteroidota</taxon>
        <taxon>Flavobacteriia</taxon>
        <taxon>Flavobacteriales</taxon>
        <taxon>Flavobacteriaceae</taxon>
    </lineage>
</organism>
<dbReference type="InterPro" id="IPR021505">
    <property type="entry name" value="Phage_B3_Orf6"/>
</dbReference>